<reference evidence="6 7" key="1">
    <citation type="submission" date="2021-03" db="EMBL/GenBank/DDBJ databases">
        <title>Human Oral Microbial Genomes.</title>
        <authorList>
            <person name="Johnston C.D."/>
            <person name="Chen T."/>
            <person name="Dewhirst F.E."/>
        </authorList>
    </citation>
    <scope>NUCLEOTIDE SEQUENCE [LARGE SCALE GENOMIC DNA]</scope>
    <source>
        <strain evidence="6 7">DSMZ 100122</strain>
    </source>
</reference>
<gene>
    <name evidence="6" type="ORF">J5A65_11580</name>
</gene>
<protein>
    <submittedName>
        <fullName evidence="6">TetR/AcrR family transcriptional regulator</fullName>
    </submittedName>
</protein>
<keyword evidence="7" id="KW-1185">Reference proteome</keyword>
<dbReference type="EMBL" id="CP072384">
    <property type="protein sequence ID" value="QUC07564.1"/>
    <property type="molecule type" value="Genomic_DNA"/>
</dbReference>
<dbReference type="Pfam" id="PF00440">
    <property type="entry name" value="TetR_N"/>
    <property type="match status" value="1"/>
</dbReference>
<accession>A0ABX7Y3W9</accession>
<evidence type="ECO:0000313" key="6">
    <source>
        <dbReference type="EMBL" id="QUC07564.1"/>
    </source>
</evidence>
<dbReference type="PROSITE" id="PS50977">
    <property type="entry name" value="HTH_TETR_2"/>
    <property type="match status" value="1"/>
</dbReference>
<evidence type="ECO:0000256" key="4">
    <source>
        <dbReference type="PROSITE-ProRule" id="PRU00335"/>
    </source>
</evidence>
<feature type="domain" description="HTH tetR-type" evidence="5">
    <location>
        <begin position="15"/>
        <end position="75"/>
    </location>
</feature>
<organism evidence="6 7">
    <name type="scientific">Arachnia rubra</name>
    <dbReference type="NCBI Taxonomy" id="1547448"/>
    <lineage>
        <taxon>Bacteria</taxon>
        <taxon>Bacillati</taxon>
        <taxon>Actinomycetota</taxon>
        <taxon>Actinomycetes</taxon>
        <taxon>Propionibacteriales</taxon>
        <taxon>Propionibacteriaceae</taxon>
        <taxon>Arachnia</taxon>
    </lineage>
</organism>
<dbReference type="InterPro" id="IPR036271">
    <property type="entry name" value="Tet_transcr_reg_TetR-rel_C_sf"/>
</dbReference>
<sequence length="212" mass="23213">MKTRGPGRPKAGEARDLKAELLRTSRTMLNEGGPSALSMREVARRTGCTHQAPYHHFENREAILAALVTEGFRELTERLRAAHDQAEDKGPRATFEAAGKAYIGFALDNPGVFRIMFRPDMYNSKNSPSLLEASGQAHAELERLTRTVYGQRSTTEHEVVIWSHVHGLAGLLLDSDAALAFPTTQERSDFAQKINQLAASLLTGEPGTSSGQ</sequence>
<name>A0ABX7Y3W9_9ACTN</name>
<keyword evidence="1" id="KW-0805">Transcription regulation</keyword>
<evidence type="ECO:0000313" key="7">
    <source>
        <dbReference type="Proteomes" id="UP000678513"/>
    </source>
</evidence>
<evidence type="ECO:0000259" key="5">
    <source>
        <dbReference type="PROSITE" id="PS50977"/>
    </source>
</evidence>
<dbReference type="PANTHER" id="PTHR30055">
    <property type="entry name" value="HTH-TYPE TRANSCRIPTIONAL REGULATOR RUTR"/>
    <property type="match status" value="1"/>
</dbReference>
<dbReference type="InterPro" id="IPR025996">
    <property type="entry name" value="MT1864/Rv1816-like_C"/>
</dbReference>
<proteinExistence type="predicted"/>
<keyword evidence="3" id="KW-0804">Transcription</keyword>
<evidence type="ECO:0000256" key="1">
    <source>
        <dbReference type="ARBA" id="ARBA00023015"/>
    </source>
</evidence>
<dbReference type="Gene3D" id="1.10.357.10">
    <property type="entry name" value="Tetracycline Repressor, domain 2"/>
    <property type="match status" value="1"/>
</dbReference>
<dbReference type="InterPro" id="IPR001647">
    <property type="entry name" value="HTH_TetR"/>
</dbReference>
<keyword evidence="2 4" id="KW-0238">DNA-binding</keyword>
<dbReference type="RefSeq" id="WP_212322116.1">
    <property type="nucleotide sequence ID" value="NZ_AP024463.1"/>
</dbReference>
<dbReference type="Pfam" id="PF13305">
    <property type="entry name" value="TetR_C_33"/>
    <property type="match status" value="1"/>
</dbReference>
<dbReference type="InterPro" id="IPR009057">
    <property type="entry name" value="Homeodomain-like_sf"/>
</dbReference>
<evidence type="ECO:0000256" key="2">
    <source>
        <dbReference type="ARBA" id="ARBA00023125"/>
    </source>
</evidence>
<dbReference type="InterPro" id="IPR050109">
    <property type="entry name" value="HTH-type_TetR-like_transc_reg"/>
</dbReference>
<evidence type="ECO:0000256" key="3">
    <source>
        <dbReference type="ARBA" id="ARBA00023163"/>
    </source>
</evidence>
<dbReference type="PANTHER" id="PTHR30055:SF220">
    <property type="entry name" value="TETR-FAMILY REGULATORY PROTEIN"/>
    <property type="match status" value="1"/>
</dbReference>
<dbReference type="SUPFAM" id="SSF46689">
    <property type="entry name" value="Homeodomain-like"/>
    <property type="match status" value="1"/>
</dbReference>
<dbReference type="Proteomes" id="UP000678513">
    <property type="component" value="Chromosome"/>
</dbReference>
<feature type="DNA-binding region" description="H-T-H motif" evidence="4">
    <location>
        <begin position="38"/>
        <end position="57"/>
    </location>
</feature>
<dbReference type="SUPFAM" id="SSF48498">
    <property type="entry name" value="Tetracyclin repressor-like, C-terminal domain"/>
    <property type="match status" value="1"/>
</dbReference>